<dbReference type="InterPro" id="IPR003309">
    <property type="entry name" value="SCAN_dom"/>
</dbReference>
<feature type="region of interest" description="Disordered" evidence="8">
    <location>
        <begin position="1"/>
        <end position="23"/>
    </location>
</feature>
<dbReference type="GO" id="GO:0006355">
    <property type="term" value="P:regulation of DNA-templated transcription"/>
    <property type="evidence" value="ECO:0007669"/>
    <property type="project" value="InterPro"/>
</dbReference>
<dbReference type="Pfam" id="PF02023">
    <property type="entry name" value="SCAN"/>
    <property type="match status" value="1"/>
</dbReference>
<evidence type="ECO:0000256" key="4">
    <source>
        <dbReference type="ARBA" id="ARBA00022833"/>
    </source>
</evidence>
<dbReference type="Gene3D" id="3.30.160.60">
    <property type="entry name" value="Classic Zinc Finger"/>
    <property type="match status" value="1"/>
</dbReference>
<dbReference type="CDD" id="cd07765">
    <property type="entry name" value="KRAB_A-box"/>
    <property type="match status" value="1"/>
</dbReference>
<evidence type="ECO:0000259" key="9">
    <source>
        <dbReference type="PROSITE" id="PS50804"/>
    </source>
</evidence>
<dbReference type="SUPFAM" id="SSF47353">
    <property type="entry name" value="Retrovirus capsid dimerization domain-like"/>
    <property type="match status" value="1"/>
</dbReference>
<dbReference type="AlphaFoldDB" id="A0A6J1V7D9"/>
<evidence type="ECO:0000313" key="12">
    <source>
        <dbReference type="RefSeq" id="XP_026538640.1"/>
    </source>
</evidence>
<name>A0A6J1V7D9_9SAUR</name>
<sequence>MASHPLANERTGKNPSGAQPGNCGEIWARTGQKILEEETIVSQVHAWNFRSIQYQGDEGPRGLCTRLHYFCNRWLRPEKHTKAQMLDLVVLEQFLALLPVQMQSWVRECGAETSSQVVALVEGFLLSQAEEKKEQVELQSFTVEIRDPEGKRHLSDTPQELFFLRTTQDDINQETSRGNNRLKLTLPYDEDETMVEPPTQEGIVPFEEVAVYFSDEEWSQLDPHQKGLHREVMLENYRNAASLGNNGQENTESIEPFQKFRLGNRTEKPANQMEQQRQERNLSNHWNKESLSSVDAQLQGFLDQLGKIKKKYTGTGLGPFKDILDVNEYYPTQPKPEDYICNDNGRNYNGIFTLSRERATSRKRMHIGEKPFKYIECGKHQHGHLTSHNRSHIGEKLYKCMECGKGFS</sequence>
<keyword evidence="7" id="KW-0539">Nucleus</keyword>
<dbReference type="PANTHER" id="PTHR45935">
    <property type="entry name" value="PROTEIN ZBED8-RELATED"/>
    <property type="match status" value="1"/>
</dbReference>
<dbReference type="PANTHER" id="PTHR45935:SF15">
    <property type="entry name" value="SCAN BOX DOMAIN-CONTAINING PROTEIN"/>
    <property type="match status" value="1"/>
</dbReference>
<dbReference type="PROSITE" id="PS50804">
    <property type="entry name" value="SCAN_BOX"/>
    <property type="match status" value="1"/>
</dbReference>
<dbReference type="GO" id="GO:0008270">
    <property type="term" value="F:zinc ion binding"/>
    <property type="evidence" value="ECO:0007669"/>
    <property type="project" value="UniProtKB-KW"/>
</dbReference>
<evidence type="ECO:0000256" key="5">
    <source>
        <dbReference type="ARBA" id="ARBA00023015"/>
    </source>
</evidence>
<gene>
    <name evidence="12" type="primary">LOC113422115</name>
</gene>
<dbReference type="SUPFAM" id="SSF57667">
    <property type="entry name" value="beta-beta-alpha zinc fingers"/>
    <property type="match status" value="1"/>
</dbReference>
<dbReference type="InterPro" id="IPR001909">
    <property type="entry name" value="KRAB"/>
</dbReference>
<accession>A0A6J1V7D9</accession>
<keyword evidence="4" id="KW-0862">Zinc</keyword>
<evidence type="ECO:0000259" key="10">
    <source>
        <dbReference type="PROSITE" id="PS50805"/>
    </source>
</evidence>
<feature type="domain" description="KRAB" evidence="10">
    <location>
        <begin position="204"/>
        <end position="281"/>
    </location>
</feature>
<dbReference type="InterPro" id="IPR036236">
    <property type="entry name" value="Znf_C2H2_sf"/>
</dbReference>
<dbReference type="InterPro" id="IPR036051">
    <property type="entry name" value="KRAB_dom_sf"/>
</dbReference>
<feature type="region of interest" description="Disordered" evidence="8">
    <location>
        <begin position="260"/>
        <end position="282"/>
    </location>
</feature>
<dbReference type="Proteomes" id="UP000504612">
    <property type="component" value="Unplaced"/>
</dbReference>
<proteinExistence type="predicted"/>
<dbReference type="GeneID" id="113422115"/>
<evidence type="ECO:0000256" key="3">
    <source>
        <dbReference type="ARBA" id="ARBA00022771"/>
    </source>
</evidence>
<protein>
    <submittedName>
        <fullName evidence="12">Zinc finger and SCAN domain-containing protein 20-like</fullName>
    </submittedName>
</protein>
<keyword evidence="3" id="KW-0863">Zinc-finger</keyword>
<dbReference type="Pfam" id="PF01352">
    <property type="entry name" value="KRAB"/>
    <property type="match status" value="1"/>
</dbReference>
<evidence type="ECO:0000256" key="8">
    <source>
        <dbReference type="SAM" id="MobiDB-lite"/>
    </source>
</evidence>
<feature type="domain" description="SCAN box" evidence="9">
    <location>
        <begin position="49"/>
        <end position="124"/>
    </location>
</feature>
<dbReference type="RefSeq" id="XP_026538640.1">
    <property type="nucleotide sequence ID" value="XM_026682855.1"/>
</dbReference>
<keyword evidence="11" id="KW-1185">Reference proteome</keyword>
<keyword evidence="1" id="KW-0479">Metal-binding</keyword>
<dbReference type="InterPro" id="IPR050916">
    <property type="entry name" value="SCAN-C2H2_zinc_finger"/>
</dbReference>
<evidence type="ECO:0000256" key="1">
    <source>
        <dbReference type="ARBA" id="ARBA00022723"/>
    </source>
</evidence>
<dbReference type="SUPFAM" id="SSF109640">
    <property type="entry name" value="KRAB domain (Kruppel-associated box)"/>
    <property type="match status" value="1"/>
</dbReference>
<reference evidence="12" key="1">
    <citation type="submission" date="2025-08" db="UniProtKB">
        <authorList>
            <consortium name="RefSeq"/>
        </authorList>
    </citation>
    <scope>IDENTIFICATION</scope>
</reference>
<evidence type="ECO:0000313" key="11">
    <source>
        <dbReference type="Proteomes" id="UP000504612"/>
    </source>
</evidence>
<keyword evidence="6" id="KW-0804">Transcription</keyword>
<dbReference type="CDD" id="cd07936">
    <property type="entry name" value="SCAN"/>
    <property type="match status" value="1"/>
</dbReference>
<dbReference type="PROSITE" id="PS50805">
    <property type="entry name" value="KRAB"/>
    <property type="match status" value="1"/>
</dbReference>
<keyword evidence="5" id="KW-0805">Transcription regulation</keyword>
<keyword evidence="2" id="KW-0677">Repeat</keyword>
<dbReference type="Gene3D" id="1.10.4020.10">
    <property type="entry name" value="DNA breaking-rejoining enzymes"/>
    <property type="match status" value="1"/>
</dbReference>
<dbReference type="Gene3D" id="6.10.140.140">
    <property type="match status" value="1"/>
</dbReference>
<dbReference type="SMART" id="SM00349">
    <property type="entry name" value="KRAB"/>
    <property type="match status" value="1"/>
</dbReference>
<evidence type="ECO:0000256" key="7">
    <source>
        <dbReference type="ARBA" id="ARBA00023242"/>
    </source>
</evidence>
<feature type="non-terminal residue" evidence="12">
    <location>
        <position position="408"/>
    </location>
</feature>
<evidence type="ECO:0000256" key="2">
    <source>
        <dbReference type="ARBA" id="ARBA00022737"/>
    </source>
</evidence>
<dbReference type="InterPro" id="IPR038269">
    <property type="entry name" value="SCAN_sf"/>
</dbReference>
<dbReference type="SMART" id="SM00431">
    <property type="entry name" value="SCAN"/>
    <property type="match status" value="1"/>
</dbReference>
<evidence type="ECO:0000256" key="6">
    <source>
        <dbReference type="ARBA" id="ARBA00023163"/>
    </source>
</evidence>
<organism evidence="11 12">
    <name type="scientific">Notechis scutatus</name>
    <name type="common">mainland tiger snake</name>
    <dbReference type="NCBI Taxonomy" id="8663"/>
    <lineage>
        <taxon>Eukaryota</taxon>
        <taxon>Metazoa</taxon>
        <taxon>Chordata</taxon>
        <taxon>Craniata</taxon>
        <taxon>Vertebrata</taxon>
        <taxon>Euteleostomi</taxon>
        <taxon>Lepidosauria</taxon>
        <taxon>Squamata</taxon>
        <taxon>Bifurcata</taxon>
        <taxon>Unidentata</taxon>
        <taxon>Episquamata</taxon>
        <taxon>Toxicofera</taxon>
        <taxon>Serpentes</taxon>
        <taxon>Colubroidea</taxon>
        <taxon>Elapidae</taxon>
        <taxon>Hydrophiinae</taxon>
        <taxon>Notechis</taxon>
    </lineage>
</organism>
<dbReference type="KEGG" id="nss:113422115"/>